<keyword evidence="3" id="KW-1185">Reference proteome</keyword>
<proteinExistence type="predicted"/>
<feature type="compositionally biased region" description="Acidic residues" evidence="1">
    <location>
        <begin position="119"/>
        <end position="133"/>
    </location>
</feature>
<dbReference type="EMBL" id="OX459118">
    <property type="protein sequence ID" value="CAI9089177.1"/>
    <property type="molecule type" value="Genomic_DNA"/>
</dbReference>
<dbReference type="AlphaFoldDB" id="A0AAV1C475"/>
<organism evidence="2 3">
    <name type="scientific">Oldenlandia corymbosa var. corymbosa</name>
    <dbReference type="NCBI Taxonomy" id="529605"/>
    <lineage>
        <taxon>Eukaryota</taxon>
        <taxon>Viridiplantae</taxon>
        <taxon>Streptophyta</taxon>
        <taxon>Embryophyta</taxon>
        <taxon>Tracheophyta</taxon>
        <taxon>Spermatophyta</taxon>
        <taxon>Magnoliopsida</taxon>
        <taxon>eudicotyledons</taxon>
        <taxon>Gunneridae</taxon>
        <taxon>Pentapetalae</taxon>
        <taxon>asterids</taxon>
        <taxon>lamiids</taxon>
        <taxon>Gentianales</taxon>
        <taxon>Rubiaceae</taxon>
        <taxon>Rubioideae</taxon>
        <taxon>Spermacoceae</taxon>
        <taxon>Hedyotis-Oldenlandia complex</taxon>
        <taxon>Oldenlandia</taxon>
    </lineage>
</organism>
<protein>
    <submittedName>
        <fullName evidence="2">OLC1v1023688C1</fullName>
    </submittedName>
</protein>
<evidence type="ECO:0000313" key="2">
    <source>
        <dbReference type="EMBL" id="CAI9089177.1"/>
    </source>
</evidence>
<evidence type="ECO:0000313" key="3">
    <source>
        <dbReference type="Proteomes" id="UP001161247"/>
    </source>
</evidence>
<name>A0AAV1C475_OLDCO</name>
<accession>A0AAV1C475</accession>
<gene>
    <name evidence="2" type="ORF">OLC1_LOCUS1580</name>
</gene>
<reference evidence="2" key="1">
    <citation type="submission" date="2023-03" db="EMBL/GenBank/DDBJ databases">
        <authorList>
            <person name="Julca I."/>
        </authorList>
    </citation>
    <scope>NUCLEOTIDE SEQUENCE</scope>
</reference>
<sequence>MRIGHPDLRQCRMASKIIAFMPMVAMRLQQPWLNLSQIYLMPNLKVVEAVSSPNLSDSDSVSSQIPSIGIQEDFMDAIVYYSSSDGKSKKHPRASSGKVSAKNKTSPLRGGWTMSAPTLEDDTDEEDSEDADSDSSVHNNKRSATSQDEIDSRTQKKKNAVVAEGMVQDKLPTGTDSSLPVEELKSFAMVEPDQRPSI</sequence>
<evidence type="ECO:0000256" key="1">
    <source>
        <dbReference type="SAM" id="MobiDB-lite"/>
    </source>
</evidence>
<dbReference type="Proteomes" id="UP001161247">
    <property type="component" value="Chromosome 1"/>
</dbReference>
<feature type="region of interest" description="Disordered" evidence="1">
    <location>
        <begin position="84"/>
        <end position="198"/>
    </location>
</feature>